<dbReference type="SUPFAM" id="SSF81606">
    <property type="entry name" value="PP2C-like"/>
    <property type="match status" value="1"/>
</dbReference>
<dbReference type="PANTHER" id="PTHR12320:SF60">
    <property type="entry name" value="PROTEIN PHOSPHATASE 2C 26-RELATED"/>
    <property type="match status" value="1"/>
</dbReference>
<sequence>MAMAVAARGPLSTIATRLRADTSSFFLQPQQPLLVRRRLQLPSLVCSYGRRSLLSSVAITPSSWDAGDVLDAATRVELAFVVGASVIPHPDKVEKGGEDAYFIHDYGGGVLGVADGVSGWAAEDVDPALYSRELMAHASNAAASEEMESNAQLLLHKAHSATCSIGAATAIVAILDRSGTLHVANVGDCGLRILRSGKVVFATSPQQHYFDCPYQFSSSEGGQSASDAAVFKAELLKGDTIVLGSDGLFDNVYDRDIESTLSVFGGSDQESAERTMALAILANKHSRDETYESPYSREAIQQGLDLPWWKKILGKKLTGGKVDDITVLVGHVVDAEILPKPTPSLVSADLVDSSPDSAAATDVEAPPSKDESPADVPDQFPEGLAESWA</sequence>
<organism evidence="4 5">
    <name type="scientific">Sphagnum jensenii</name>
    <dbReference type="NCBI Taxonomy" id="128206"/>
    <lineage>
        <taxon>Eukaryota</taxon>
        <taxon>Viridiplantae</taxon>
        <taxon>Streptophyta</taxon>
        <taxon>Embryophyta</taxon>
        <taxon>Bryophyta</taxon>
        <taxon>Sphagnophytina</taxon>
        <taxon>Sphagnopsida</taxon>
        <taxon>Sphagnales</taxon>
        <taxon>Sphagnaceae</taxon>
        <taxon>Sphagnum</taxon>
    </lineage>
</organism>
<dbReference type="Pfam" id="PF00481">
    <property type="entry name" value="PP2C"/>
    <property type="match status" value="1"/>
</dbReference>
<dbReference type="SMART" id="SM00332">
    <property type="entry name" value="PP2Cc"/>
    <property type="match status" value="1"/>
</dbReference>
<dbReference type="Gene3D" id="3.60.40.10">
    <property type="entry name" value="PPM-type phosphatase domain"/>
    <property type="match status" value="1"/>
</dbReference>
<keyword evidence="1" id="KW-0460">Magnesium</keyword>
<dbReference type="EC" id="3.1.3.16" evidence="1"/>
<dbReference type="InterPro" id="IPR039123">
    <property type="entry name" value="PPTC7"/>
</dbReference>
<dbReference type="Proteomes" id="UP001497444">
    <property type="component" value="Chromosome 3"/>
</dbReference>
<proteinExistence type="inferred from homology"/>
<evidence type="ECO:0000313" key="4">
    <source>
        <dbReference type="EMBL" id="CAK9270695.1"/>
    </source>
</evidence>
<evidence type="ECO:0000259" key="3">
    <source>
        <dbReference type="PROSITE" id="PS51746"/>
    </source>
</evidence>
<keyword evidence="1" id="KW-0464">Manganese</keyword>
<dbReference type="PANTHER" id="PTHR12320">
    <property type="entry name" value="PROTEIN PHOSPHATASE 2C"/>
    <property type="match status" value="1"/>
</dbReference>
<dbReference type="PROSITE" id="PS51746">
    <property type="entry name" value="PPM_2"/>
    <property type="match status" value="1"/>
</dbReference>
<feature type="domain" description="PPM-type phosphatase" evidence="3">
    <location>
        <begin position="81"/>
        <end position="332"/>
    </location>
</feature>
<keyword evidence="5" id="KW-1185">Reference proteome</keyword>
<gene>
    <name evidence="4" type="ORF">CSSPJE1EN1_LOCUS16173</name>
</gene>
<keyword evidence="1" id="KW-0479">Metal-binding</keyword>
<name>A0ABP0WV12_9BRYO</name>
<keyword evidence="1" id="KW-0378">Hydrolase</keyword>
<feature type="region of interest" description="Disordered" evidence="2">
    <location>
        <begin position="346"/>
        <end position="389"/>
    </location>
</feature>
<comment type="cofactor">
    <cofactor evidence="1">
        <name>Mg(2+)</name>
        <dbReference type="ChEBI" id="CHEBI:18420"/>
    </cofactor>
</comment>
<comment type="catalytic activity">
    <reaction evidence="1">
        <text>O-phospho-L-seryl-[protein] + H2O = L-seryl-[protein] + phosphate</text>
        <dbReference type="Rhea" id="RHEA:20629"/>
        <dbReference type="Rhea" id="RHEA-COMP:9863"/>
        <dbReference type="Rhea" id="RHEA-COMP:11604"/>
        <dbReference type="ChEBI" id="CHEBI:15377"/>
        <dbReference type="ChEBI" id="CHEBI:29999"/>
        <dbReference type="ChEBI" id="CHEBI:43474"/>
        <dbReference type="ChEBI" id="CHEBI:83421"/>
        <dbReference type="EC" id="3.1.3.16"/>
    </reaction>
</comment>
<reference evidence="4" key="1">
    <citation type="submission" date="2024-02" db="EMBL/GenBank/DDBJ databases">
        <authorList>
            <consortium name="ELIXIR-Norway"/>
            <consortium name="Elixir Norway"/>
        </authorList>
    </citation>
    <scope>NUCLEOTIDE SEQUENCE</scope>
</reference>
<dbReference type="SMART" id="SM00331">
    <property type="entry name" value="PP2C_SIG"/>
    <property type="match status" value="1"/>
</dbReference>
<keyword evidence="1" id="KW-0904">Protein phosphatase</keyword>
<evidence type="ECO:0000256" key="2">
    <source>
        <dbReference type="SAM" id="MobiDB-lite"/>
    </source>
</evidence>
<dbReference type="InterPro" id="IPR036457">
    <property type="entry name" value="PPM-type-like_dom_sf"/>
</dbReference>
<dbReference type="InterPro" id="IPR001932">
    <property type="entry name" value="PPM-type_phosphatase-like_dom"/>
</dbReference>
<comment type="similarity">
    <text evidence="1">Belongs to the PP2C family.</text>
</comment>
<accession>A0ABP0WV12</accession>
<evidence type="ECO:0000313" key="5">
    <source>
        <dbReference type="Proteomes" id="UP001497444"/>
    </source>
</evidence>
<dbReference type="EMBL" id="OZ020098">
    <property type="protein sequence ID" value="CAK9270695.1"/>
    <property type="molecule type" value="Genomic_DNA"/>
</dbReference>
<evidence type="ECO:0000256" key="1">
    <source>
        <dbReference type="RuleBase" id="RU366020"/>
    </source>
</evidence>
<comment type="cofactor">
    <cofactor evidence="1">
        <name>Mn(2+)</name>
        <dbReference type="ChEBI" id="CHEBI:29035"/>
    </cofactor>
</comment>
<comment type="catalytic activity">
    <reaction evidence="1">
        <text>O-phospho-L-threonyl-[protein] + H2O = L-threonyl-[protein] + phosphate</text>
        <dbReference type="Rhea" id="RHEA:47004"/>
        <dbReference type="Rhea" id="RHEA-COMP:11060"/>
        <dbReference type="Rhea" id="RHEA-COMP:11605"/>
        <dbReference type="ChEBI" id="CHEBI:15377"/>
        <dbReference type="ChEBI" id="CHEBI:30013"/>
        <dbReference type="ChEBI" id="CHEBI:43474"/>
        <dbReference type="ChEBI" id="CHEBI:61977"/>
        <dbReference type="EC" id="3.1.3.16"/>
    </reaction>
</comment>
<protein>
    <recommendedName>
        <fullName evidence="1">Protein phosphatase</fullName>
        <ecNumber evidence="1">3.1.3.16</ecNumber>
    </recommendedName>
</protein>